<accession>A0A6G9AZJ6</accession>
<sequence length="182" mass="20919">MNWLNEPTHWSFNDGSLHVLTDASTDFWQITHYGFARDNGHFCYGVQAGDFEAGVCITGQYRSRYDQAGLMVRVDAQHWIKTGIEYVDKIQQASAVVTRTFSDWSVRPYQLAPERIWLKLTRQRDFVEINISTDGQTFDLLRLAYFPPDIPLQVGPMCASPDGTGFEVLFTNFYTKPLLNHE</sequence>
<reference evidence="1 2" key="1">
    <citation type="submission" date="2020-03" db="EMBL/GenBank/DDBJ databases">
        <authorList>
            <person name="Kim M.K."/>
        </authorList>
    </citation>
    <scope>NUCLEOTIDE SEQUENCE [LARGE SCALE GENOMIC DNA]</scope>
    <source>
        <strain evidence="1 2">BT328</strain>
    </source>
</reference>
<dbReference type="GO" id="GO:0004553">
    <property type="term" value="F:hydrolase activity, hydrolyzing O-glycosyl compounds"/>
    <property type="evidence" value="ECO:0007669"/>
    <property type="project" value="UniProtKB-ARBA"/>
</dbReference>
<dbReference type="Pfam" id="PF07081">
    <property type="entry name" value="DUF1349"/>
    <property type="match status" value="1"/>
</dbReference>
<proteinExistence type="predicted"/>
<dbReference type="PIRSF" id="PIRSF022704">
    <property type="entry name" value="UCP022704"/>
    <property type="match status" value="1"/>
</dbReference>
<dbReference type="PANTHER" id="PTHR35332:SF2">
    <property type="entry name" value="REGULATION OF ENOLASE PROTEIN 1"/>
    <property type="match status" value="1"/>
</dbReference>
<dbReference type="InterPro" id="IPR009784">
    <property type="entry name" value="DUF1349"/>
</dbReference>
<dbReference type="Proteomes" id="UP000501802">
    <property type="component" value="Chromosome"/>
</dbReference>
<dbReference type="InterPro" id="IPR015987">
    <property type="entry name" value="UCP022704"/>
</dbReference>
<dbReference type="InterPro" id="IPR013320">
    <property type="entry name" value="ConA-like_dom_sf"/>
</dbReference>
<dbReference type="AlphaFoldDB" id="A0A6G9AZJ6"/>
<protein>
    <submittedName>
        <fullName evidence="1">DUF1349 domain-containing protein</fullName>
    </submittedName>
</protein>
<dbReference type="SUPFAM" id="SSF49899">
    <property type="entry name" value="Concanavalin A-like lectins/glucanases"/>
    <property type="match status" value="1"/>
</dbReference>
<evidence type="ECO:0000313" key="2">
    <source>
        <dbReference type="Proteomes" id="UP000501802"/>
    </source>
</evidence>
<dbReference type="KEGG" id="spib:G8759_01070"/>
<dbReference type="GO" id="GO:0005975">
    <property type="term" value="P:carbohydrate metabolic process"/>
    <property type="evidence" value="ECO:0007669"/>
    <property type="project" value="UniProtKB-ARBA"/>
</dbReference>
<evidence type="ECO:0000313" key="1">
    <source>
        <dbReference type="EMBL" id="QIP17613.1"/>
    </source>
</evidence>
<dbReference type="Gene3D" id="2.60.120.200">
    <property type="match status" value="1"/>
</dbReference>
<gene>
    <name evidence="1" type="ORF">G8759_01070</name>
</gene>
<organism evidence="1 2">
    <name type="scientific">Spirosoma aureum</name>
    <dbReference type="NCBI Taxonomy" id="2692134"/>
    <lineage>
        <taxon>Bacteria</taxon>
        <taxon>Pseudomonadati</taxon>
        <taxon>Bacteroidota</taxon>
        <taxon>Cytophagia</taxon>
        <taxon>Cytophagales</taxon>
        <taxon>Cytophagaceae</taxon>
        <taxon>Spirosoma</taxon>
    </lineage>
</organism>
<dbReference type="EMBL" id="CP050063">
    <property type="protein sequence ID" value="QIP17613.1"/>
    <property type="molecule type" value="Genomic_DNA"/>
</dbReference>
<dbReference type="PANTHER" id="PTHR35332">
    <property type="entry name" value="REGULATION OF ENOLASE PROTEIN 1"/>
    <property type="match status" value="1"/>
</dbReference>
<keyword evidence="2" id="KW-1185">Reference proteome</keyword>
<name>A0A6G9AZJ6_9BACT</name>